<feature type="region of interest" description="Disordered" evidence="7">
    <location>
        <begin position="694"/>
        <end position="713"/>
    </location>
</feature>
<accession>A0A323VSI6</accession>
<feature type="transmembrane region" description="Helical" evidence="8">
    <location>
        <begin position="569"/>
        <end position="590"/>
    </location>
</feature>
<evidence type="ECO:0000256" key="8">
    <source>
        <dbReference type="SAM" id="Phobius"/>
    </source>
</evidence>
<dbReference type="Proteomes" id="UP000247602">
    <property type="component" value="Unassembled WGS sequence"/>
</dbReference>
<feature type="transmembrane region" description="Helical" evidence="8">
    <location>
        <begin position="501"/>
        <end position="519"/>
    </location>
</feature>
<name>A0A323VSI6_9ACTN</name>
<proteinExistence type="inferred from homology"/>
<feature type="compositionally biased region" description="Low complexity" evidence="7">
    <location>
        <begin position="694"/>
        <end position="706"/>
    </location>
</feature>
<keyword evidence="5 8" id="KW-1133">Transmembrane helix</keyword>
<feature type="transmembrane region" description="Helical" evidence="8">
    <location>
        <begin position="274"/>
        <end position="295"/>
    </location>
</feature>
<reference evidence="10 13" key="2">
    <citation type="submission" date="2020-08" db="EMBL/GenBank/DDBJ databases">
        <title>Sequencing the genomes of 1000 actinobacteria strains.</title>
        <authorList>
            <person name="Klenk H.-P."/>
        </authorList>
    </citation>
    <scope>NUCLEOTIDE SEQUENCE [LARGE SCALE GENOMIC DNA]</scope>
    <source>
        <strain evidence="10 13">DSM 16678</strain>
    </source>
</reference>
<dbReference type="RefSeq" id="WP_110551642.1">
    <property type="nucleotide sequence ID" value="NZ_JACIBU010000001.1"/>
</dbReference>
<evidence type="ECO:0000256" key="5">
    <source>
        <dbReference type="ARBA" id="ARBA00022989"/>
    </source>
</evidence>
<gene>
    <name evidence="11" type="ORF">DMO24_07195</name>
    <name evidence="10" type="ORF">FHX36_000043</name>
</gene>
<feature type="transmembrane region" description="Helical" evidence="8">
    <location>
        <begin position="301"/>
        <end position="325"/>
    </location>
</feature>
<dbReference type="Proteomes" id="UP000580718">
    <property type="component" value="Unassembled WGS sequence"/>
</dbReference>
<feature type="transmembrane region" description="Helical" evidence="8">
    <location>
        <begin position="171"/>
        <end position="190"/>
    </location>
</feature>
<dbReference type="AlphaFoldDB" id="A0A323VSI6"/>
<dbReference type="SUPFAM" id="SSF82866">
    <property type="entry name" value="Multidrug efflux transporter AcrB transmembrane domain"/>
    <property type="match status" value="2"/>
</dbReference>
<dbReference type="PANTHER" id="PTHR33406:SF11">
    <property type="entry name" value="MEMBRANE PROTEIN SCO6666-RELATED"/>
    <property type="match status" value="1"/>
</dbReference>
<evidence type="ECO:0000313" key="13">
    <source>
        <dbReference type="Proteomes" id="UP000580718"/>
    </source>
</evidence>
<dbReference type="PANTHER" id="PTHR33406">
    <property type="entry name" value="MEMBRANE PROTEIN MJ1562-RELATED"/>
    <property type="match status" value="1"/>
</dbReference>
<keyword evidence="3" id="KW-1003">Cell membrane</keyword>
<keyword evidence="4 8" id="KW-0812">Transmembrane</keyword>
<dbReference type="EMBL" id="QKNV01000052">
    <property type="protein sequence ID" value="PZA22018.1"/>
    <property type="molecule type" value="Genomic_DNA"/>
</dbReference>
<reference evidence="11 12" key="1">
    <citation type="submission" date="2018-06" db="EMBL/GenBank/DDBJ databases">
        <title>Draft genome sequence of Modestobacter versicolor CP153-2.</title>
        <authorList>
            <person name="Gundlapally S.R."/>
        </authorList>
    </citation>
    <scope>NUCLEOTIDE SEQUENCE [LARGE SCALE GENOMIC DNA]</scope>
    <source>
        <strain evidence="11 12">CP153-2</strain>
    </source>
</reference>
<comment type="caution">
    <text evidence="11">The sequence shown here is derived from an EMBL/GenBank/DDBJ whole genome shotgun (WGS) entry which is preliminary data.</text>
</comment>
<dbReference type="Gene3D" id="1.20.1640.10">
    <property type="entry name" value="Multidrug efflux transporter AcrB transmembrane domain"/>
    <property type="match status" value="2"/>
</dbReference>
<feature type="transmembrane region" description="Helical" evidence="8">
    <location>
        <begin position="355"/>
        <end position="373"/>
    </location>
</feature>
<feature type="transmembrane region" description="Helical" evidence="8">
    <location>
        <begin position="197"/>
        <end position="216"/>
    </location>
</feature>
<dbReference type="OrthoDB" id="7051771at2"/>
<evidence type="ECO:0000259" key="9">
    <source>
        <dbReference type="Pfam" id="PF03176"/>
    </source>
</evidence>
<evidence type="ECO:0000313" key="11">
    <source>
        <dbReference type="EMBL" id="PZA22018.1"/>
    </source>
</evidence>
<feature type="domain" description="Membrane transport protein MMPL" evidence="9">
    <location>
        <begin position="448"/>
        <end position="678"/>
    </location>
</feature>
<feature type="domain" description="Membrane transport protein MMPL" evidence="9">
    <location>
        <begin position="72"/>
        <end position="356"/>
    </location>
</feature>
<keyword evidence="12" id="KW-1185">Reference proteome</keyword>
<dbReference type="InterPro" id="IPR050545">
    <property type="entry name" value="Mycobact_MmpL"/>
</dbReference>
<feature type="transmembrane region" description="Helical" evidence="8">
    <location>
        <begin position="531"/>
        <end position="549"/>
    </location>
</feature>
<evidence type="ECO:0000256" key="2">
    <source>
        <dbReference type="ARBA" id="ARBA00010157"/>
    </source>
</evidence>
<sequence>MDPTSAPLPPGHRSRLTRALHSHPRRALLAVLLFVVVAGVLGGPVAGSLDADGGFAPADSDSALAVERLEDASGRSPSAGVVAVVDTGDGRSDVTDVVETLAGLDGVAEAVPAGTARDGSSALVVAVLDADADDEAVATAAVAAFEDDDRVALGGSAVTGLQIGERVGEDLGRAELLAFPVLVLLSLLFFGGRAAVLPLVVGVTTVLGTFLAMAGINEVYGLSVFSLNLVIGLGLGLAIDYTLFLLSRYREELDQQGPTLGAVLTTMRTAGRTVVFSAATVAVALATLTVFPMGFLKSMGIAGAVVAVVAAAAALVVSPAVFALWGPKLARRRRRAAASGGGWYRLSHAVMARPGAVAAVTAIVMLVLAAPALRAEWTPVDSSVVPTDLSARVVADTLEADYAGAGTTPVLAAVRADDPDAARSFADAASQLPGVLTPADAIEVGPGTWQVDLVVDGGPEGDVAQQVVTEVRDLAADRDADVLVGGAAAEFVDQQAAIGDALPLAAALLVLLTVLVLWLMTGSVVLPVKAVVMNTLTAGVALGALTFVYQDGRLTGLLGYTSNGGVEPTNFLVAAAVVFALSTDYGVFLLGRIKEAREAGLAEREAVATGLGRTGSVVTAAAILLAVAIGAFSTSSISFIQQIGIATAVGVLVDAFVVRSFLVPALMGLLGKWNWWAPMPLRRLHDRIGFSEGGPAEPADAADGPPRVLASTP</sequence>
<evidence type="ECO:0000256" key="1">
    <source>
        <dbReference type="ARBA" id="ARBA00004651"/>
    </source>
</evidence>
<evidence type="ECO:0000256" key="3">
    <source>
        <dbReference type="ARBA" id="ARBA00022475"/>
    </source>
</evidence>
<evidence type="ECO:0000313" key="12">
    <source>
        <dbReference type="Proteomes" id="UP000247602"/>
    </source>
</evidence>
<dbReference type="Pfam" id="PF03176">
    <property type="entry name" value="MMPL"/>
    <property type="match status" value="2"/>
</dbReference>
<organism evidence="11 12">
    <name type="scientific">Modestobacter versicolor</name>
    <dbReference type="NCBI Taxonomy" id="429133"/>
    <lineage>
        <taxon>Bacteria</taxon>
        <taxon>Bacillati</taxon>
        <taxon>Actinomycetota</taxon>
        <taxon>Actinomycetes</taxon>
        <taxon>Geodermatophilales</taxon>
        <taxon>Geodermatophilaceae</taxon>
        <taxon>Modestobacter</taxon>
    </lineage>
</organism>
<feature type="transmembrane region" description="Helical" evidence="8">
    <location>
        <begin position="27"/>
        <end position="47"/>
    </location>
</feature>
<evidence type="ECO:0000256" key="7">
    <source>
        <dbReference type="SAM" id="MobiDB-lite"/>
    </source>
</evidence>
<comment type="subcellular location">
    <subcellularLocation>
        <location evidence="1">Cell membrane</location>
        <topology evidence="1">Multi-pass membrane protein</topology>
    </subcellularLocation>
</comment>
<evidence type="ECO:0000256" key="4">
    <source>
        <dbReference type="ARBA" id="ARBA00022692"/>
    </source>
</evidence>
<dbReference type="EMBL" id="JACIBU010000001">
    <property type="protein sequence ID" value="MBB3674308.1"/>
    <property type="molecule type" value="Genomic_DNA"/>
</dbReference>
<feature type="transmembrane region" description="Helical" evidence="8">
    <location>
        <begin position="222"/>
        <end position="246"/>
    </location>
</feature>
<keyword evidence="6 8" id="KW-0472">Membrane</keyword>
<comment type="similarity">
    <text evidence="2">Belongs to the resistance-nodulation-cell division (RND) (TC 2.A.6) family. MmpL subfamily.</text>
</comment>
<evidence type="ECO:0000256" key="6">
    <source>
        <dbReference type="ARBA" id="ARBA00023136"/>
    </source>
</evidence>
<dbReference type="GO" id="GO:0005886">
    <property type="term" value="C:plasma membrane"/>
    <property type="evidence" value="ECO:0007669"/>
    <property type="project" value="UniProtKB-SubCell"/>
</dbReference>
<evidence type="ECO:0000313" key="10">
    <source>
        <dbReference type="EMBL" id="MBB3674308.1"/>
    </source>
</evidence>
<protein>
    <submittedName>
        <fullName evidence="11">MMPL family transporter</fullName>
    </submittedName>
    <submittedName>
        <fullName evidence="10">RND superfamily putative drug exporter</fullName>
    </submittedName>
</protein>
<dbReference type="InterPro" id="IPR004869">
    <property type="entry name" value="MMPL_dom"/>
</dbReference>